<dbReference type="Proteomes" id="UP001148737">
    <property type="component" value="Unassembled WGS sequence"/>
</dbReference>
<name>A0ACC1R540_9HYPO</name>
<accession>A0ACC1R540</accession>
<gene>
    <name evidence="1" type="ORF">NLG97_g957</name>
</gene>
<comment type="caution">
    <text evidence="1">The sequence shown here is derived from an EMBL/GenBank/DDBJ whole genome shotgun (WGS) entry which is preliminary data.</text>
</comment>
<protein>
    <submittedName>
        <fullName evidence="1">Uncharacterized protein</fullName>
    </submittedName>
</protein>
<evidence type="ECO:0000313" key="1">
    <source>
        <dbReference type="EMBL" id="KAJ3498638.1"/>
    </source>
</evidence>
<reference evidence="1" key="1">
    <citation type="submission" date="2022-07" db="EMBL/GenBank/DDBJ databases">
        <title>Genome Sequence of Lecanicillium saksenae.</title>
        <authorList>
            <person name="Buettner E."/>
        </authorList>
    </citation>
    <scope>NUCLEOTIDE SEQUENCE</scope>
    <source>
        <strain evidence="1">VT-O1</strain>
    </source>
</reference>
<keyword evidence="2" id="KW-1185">Reference proteome</keyword>
<proteinExistence type="predicted"/>
<organism evidence="1 2">
    <name type="scientific">Lecanicillium saksenae</name>
    <dbReference type="NCBI Taxonomy" id="468837"/>
    <lineage>
        <taxon>Eukaryota</taxon>
        <taxon>Fungi</taxon>
        <taxon>Dikarya</taxon>
        <taxon>Ascomycota</taxon>
        <taxon>Pezizomycotina</taxon>
        <taxon>Sordariomycetes</taxon>
        <taxon>Hypocreomycetidae</taxon>
        <taxon>Hypocreales</taxon>
        <taxon>Cordycipitaceae</taxon>
        <taxon>Lecanicillium</taxon>
    </lineage>
</organism>
<sequence>MSPPGGVGQQAADAVFGPQLLDKSDFTLLFEHTILSILPNVVFVIGSIVCIYQLSRETCLVGRGRLWRLKLLSSALLLCTEICSLALWSLPETRTPAAAVAVAVSHVASIFVNILADAEHRKSLHASGFLNFYLGMYILLCVAKARSLFMRTEVLALADHTVITITHRMDVLRNVDKFYDMNENRVRQ</sequence>
<dbReference type="EMBL" id="JANAKD010000041">
    <property type="protein sequence ID" value="KAJ3498638.1"/>
    <property type="molecule type" value="Genomic_DNA"/>
</dbReference>
<evidence type="ECO:0000313" key="2">
    <source>
        <dbReference type="Proteomes" id="UP001148737"/>
    </source>
</evidence>